<evidence type="ECO:0000256" key="2">
    <source>
        <dbReference type="SAM" id="MobiDB-lite"/>
    </source>
</evidence>
<reference evidence="4 5" key="1">
    <citation type="submission" date="2019-03" db="EMBL/GenBank/DDBJ databases">
        <authorList>
            <person name="Gaulin E."/>
            <person name="Dumas B."/>
        </authorList>
    </citation>
    <scope>NUCLEOTIDE SEQUENCE [LARGE SCALE GENOMIC DNA]</scope>
    <source>
        <strain evidence="4">CBS 568.67</strain>
    </source>
</reference>
<dbReference type="InterPro" id="IPR011990">
    <property type="entry name" value="TPR-like_helical_dom_sf"/>
</dbReference>
<dbReference type="OrthoDB" id="77771at2759"/>
<sequence length="645" mass="70297">MTSLPHSSSARALVGVREAIKKTLAPPTSPTHQTPPHSAVSGFYLSVLDSAKPTSSTSSTTPKPLHDRMKASSIGLYPRDGLLASIDGLGLAMHSVRALLSTHLICLQAEALSNLGVARGDVHGIVSLMRAKKQDVAAQIVCVHELLLVVRHDPSDYTLHSLVQLDVLPLLLGLMREFRFHALLQTDIMHVLMLLAKLTVEHAQILLRESAGTLIAKTMALHPVEDRLQQYAISLLYALRTTMPSTTKATTHKAYQVAFFDNEPATPTAKHSLWEPVTPNNSCQKHTATPLEPYQLVSAKSHSIAERSRTPELSQSKLRRALASPKIPLLSPHCTLITQASDASPPLTLSRPESCPAFDKLTIDVQDPSKPWSAQPSTRRETTKRSLVPMSPSLAAYRSSPLFVEPANMHERIDRHWKPFVKKLTKPPCAVAAIVAGNPPSHPNEAKAKADDTKVVSPAESLSQHRAAKCLQRYFRRILKHAVGATQDDGDTLPQMTSSSNDVDGLNAALGERDDQEYILRHIQAHFCRGLAHHTHHKYTLARDAYDAALDLKATISFASLVANVGATFLSQGAYDKALVAFDQAEALQPNHPKVLYNSGLAHWHLGHPTTAAAKFTSVLAVAPSHTKAIYALHVLKTKFDIVVA</sequence>
<feature type="region of interest" description="Disordered" evidence="2">
    <location>
        <begin position="366"/>
        <end position="391"/>
    </location>
</feature>
<reference evidence="3" key="2">
    <citation type="submission" date="2019-06" db="EMBL/GenBank/DDBJ databases">
        <title>Genomics analysis of Aphanomyces spp. identifies a new class of oomycete effector associated with host adaptation.</title>
        <authorList>
            <person name="Gaulin E."/>
        </authorList>
    </citation>
    <scope>NUCLEOTIDE SEQUENCE</scope>
    <source>
        <strain evidence="3">CBS 578.67</strain>
    </source>
</reference>
<dbReference type="Proteomes" id="UP000332933">
    <property type="component" value="Unassembled WGS sequence"/>
</dbReference>
<dbReference type="PROSITE" id="PS50005">
    <property type="entry name" value="TPR"/>
    <property type="match status" value="1"/>
</dbReference>
<name>A0A485L8M2_9STRA</name>
<evidence type="ECO:0000313" key="4">
    <source>
        <dbReference type="EMBL" id="VFT94577.1"/>
    </source>
</evidence>
<dbReference type="Gene3D" id="1.25.40.10">
    <property type="entry name" value="Tetratricopeptide repeat domain"/>
    <property type="match status" value="1"/>
</dbReference>
<dbReference type="SMART" id="SM00028">
    <property type="entry name" value="TPR"/>
    <property type="match status" value="3"/>
</dbReference>
<protein>
    <submittedName>
        <fullName evidence="4">Aste57867_17834 protein</fullName>
    </submittedName>
</protein>
<dbReference type="EMBL" id="CAADRA010006327">
    <property type="protein sequence ID" value="VFT94577.1"/>
    <property type="molecule type" value="Genomic_DNA"/>
</dbReference>
<dbReference type="Pfam" id="PF13414">
    <property type="entry name" value="TPR_11"/>
    <property type="match status" value="1"/>
</dbReference>
<evidence type="ECO:0000313" key="5">
    <source>
        <dbReference type="Proteomes" id="UP000332933"/>
    </source>
</evidence>
<dbReference type="AlphaFoldDB" id="A0A485L8M2"/>
<feature type="repeat" description="TPR" evidence="1">
    <location>
        <begin position="559"/>
        <end position="592"/>
    </location>
</feature>
<evidence type="ECO:0000256" key="1">
    <source>
        <dbReference type="PROSITE-ProRule" id="PRU00339"/>
    </source>
</evidence>
<keyword evidence="5" id="KW-1185">Reference proteome</keyword>
<gene>
    <name evidence="4" type="primary">Aste57867_17834</name>
    <name evidence="3" type="ORF">As57867_017773</name>
    <name evidence="4" type="ORF">ASTE57867_17834</name>
</gene>
<keyword evidence="1" id="KW-0802">TPR repeat</keyword>
<accession>A0A485L8M2</accession>
<proteinExistence type="predicted"/>
<evidence type="ECO:0000313" key="3">
    <source>
        <dbReference type="EMBL" id="KAF0690818.1"/>
    </source>
</evidence>
<dbReference type="SUPFAM" id="SSF48452">
    <property type="entry name" value="TPR-like"/>
    <property type="match status" value="1"/>
</dbReference>
<dbReference type="EMBL" id="VJMH01006306">
    <property type="protein sequence ID" value="KAF0690818.1"/>
    <property type="molecule type" value="Genomic_DNA"/>
</dbReference>
<dbReference type="InterPro" id="IPR019734">
    <property type="entry name" value="TPR_rpt"/>
</dbReference>
<organism evidence="4 5">
    <name type="scientific">Aphanomyces stellatus</name>
    <dbReference type="NCBI Taxonomy" id="120398"/>
    <lineage>
        <taxon>Eukaryota</taxon>
        <taxon>Sar</taxon>
        <taxon>Stramenopiles</taxon>
        <taxon>Oomycota</taxon>
        <taxon>Saprolegniomycetes</taxon>
        <taxon>Saprolegniales</taxon>
        <taxon>Verrucalvaceae</taxon>
        <taxon>Aphanomyces</taxon>
    </lineage>
</organism>